<keyword evidence="2" id="KW-0378">Hydrolase</keyword>
<evidence type="ECO:0000259" key="1">
    <source>
        <dbReference type="Pfam" id="PF12146"/>
    </source>
</evidence>
<dbReference type="InterPro" id="IPR022742">
    <property type="entry name" value="Hydrolase_4"/>
</dbReference>
<evidence type="ECO:0000313" key="2">
    <source>
        <dbReference type="EMBL" id="ODV80425.1"/>
    </source>
</evidence>
<dbReference type="Proteomes" id="UP000094285">
    <property type="component" value="Unassembled WGS sequence"/>
</dbReference>
<dbReference type="SUPFAM" id="SSF53474">
    <property type="entry name" value="alpha/beta-Hydrolases"/>
    <property type="match status" value="1"/>
</dbReference>
<dbReference type="Gene3D" id="3.40.50.1820">
    <property type="entry name" value="alpha/beta hydrolase"/>
    <property type="match status" value="1"/>
</dbReference>
<feature type="domain" description="Serine aminopeptidase S33" evidence="1">
    <location>
        <begin position="38"/>
        <end position="281"/>
    </location>
</feature>
<proteinExistence type="predicted"/>
<gene>
    <name evidence="2" type="ORF">CANTADRAFT_89973</name>
</gene>
<protein>
    <submittedName>
        <fullName evidence="2">Alpha/beta-hydrolase</fullName>
    </submittedName>
</protein>
<dbReference type="GO" id="GO:0005811">
    <property type="term" value="C:lipid droplet"/>
    <property type="evidence" value="ECO:0007669"/>
    <property type="project" value="EnsemblFungi"/>
</dbReference>
<dbReference type="GO" id="GO:0047372">
    <property type="term" value="F:monoacylglycerol lipase activity"/>
    <property type="evidence" value="ECO:0007669"/>
    <property type="project" value="EnsemblFungi"/>
</dbReference>
<dbReference type="InterPro" id="IPR029058">
    <property type="entry name" value="AB_hydrolase_fold"/>
</dbReference>
<dbReference type="PANTHER" id="PTHR11614">
    <property type="entry name" value="PHOSPHOLIPASE-RELATED"/>
    <property type="match status" value="1"/>
</dbReference>
<dbReference type="Pfam" id="PF12146">
    <property type="entry name" value="Hydrolase_4"/>
    <property type="match status" value="1"/>
</dbReference>
<dbReference type="AlphaFoldDB" id="A0A1E4SLQ3"/>
<dbReference type="GO" id="GO:0006641">
    <property type="term" value="P:triglyceride metabolic process"/>
    <property type="evidence" value="ECO:0007669"/>
    <property type="project" value="EnsemblFungi"/>
</dbReference>
<organism evidence="2 3">
    <name type="scientific">Suhomyces tanzawaensis NRRL Y-17324</name>
    <dbReference type="NCBI Taxonomy" id="984487"/>
    <lineage>
        <taxon>Eukaryota</taxon>
        <taxon>Fungi</taxon>
        <taxon>Dikarya</taxon>
        <taxon>Ascomycota</taxon>
        <taxon>Saccharomycotina</taxon>
        <taxon>Pichiomycetes</taxon>
        <taxon>Debaryomycetaceae</taxon>
        <taxon>Suhomyces</taxon>
    </lineage>
</organism>
<dbReference type="EMBL" id="KV453911">
    <property type="protein sequence ID" value="ODV80425.1"/>
    <property type="molecule type" value="Genomic_DNA"/>
</dbReference>
<sequence length="300" mass="33842">MPVEVPYKPQNTPISEKVSFNGSDFVTYSWKVPSGVEYKGKIVYVHGFFENSELYNVAFDKLVNDGYEVFFFSQRGAPETSPGDLIGDSNDFHSHNDLDFFIKRNLDARTDKSEKLFLSGHSMGGGLLLDYGIKGKYLDDIRGIAVTAPLTTVHPKTSPSAPVFYSAKLLSKILPKFKFDTKIQTQYITHDKKWAKYVADTTPKMVGTLKYLDDFISRGQGLLKKEHAAKFTTKVPLFVAHGNADFINDLEGTKKFFSLLDKNVEKQLFEVEGGFHSLLLEAPDYFDPTYEALIKFLSTH</sequence>
<dbReference type="STRING" id="984487.A0A1E4SLQ3"/>
<dbReference type="InterPro" id="IPR051044">
    <property type="entry name" value="MAG_DAG_Lipase"/>
</dbReference>
<dbReference type="GeneID" id="30985772"/>
<dbReference type="GO" id="GO:0016020">
    <property type="term" value="C:membrane"/>
    <property type="evidence" value="ECO:0007669"/>
    <property type="project" value="EnsemblFungi"/>
</dbReference>
<reference evidence="3" key="1">
    <citation type="submission" date="2016-05" db="EMBL/GenBank/DDBJ databases">
        <title>Comparative genomics of biotechnologically important yeasts.</title>
        <authorList>
            <consortium name="DOE Joint Genome Institute"/>
            <person name="Riley R."/>
            <person name="Haridas S."/>
            <person name="Wolfe K.H."/>
            <person name="Lopes M.R."/>
            <person name="Hittinger C.T."/>
            <person name="Goker M."/>
            <person name="Salamov A."/>
            <person name="Wisecaver J."/>
            <person name="Long T.M."/>
            <person name="Aerts A.L."/>
            <person name="Barry K."/>
            <person name="Choi C."/>
            <person name="Clum A."/>
            <person name="Coughlan A.Y."/>
            <person name="Deshpande S."/>
            <person name="Douglass A.P."/>
            <person name="Hanson S.J."/>
            <person name="Klenk H.-P."/>
            <person name="Labutti K."/>
            <person name="Lapidus A."/>
            <person name="Lindquist E."/>
            <person name="Lipzen A."/>
            <person name="Meier-Kolthoff J.P."/>
            <person name="Ohm R.A."/>
            <person name="Otillar R.P."/>
            <person name="Pangilinan J."/>
            <person name="Peng Y."/>
            <person name="Rokas A."/>
            <person name="Rosa C.A."/>
            <person name="Scheuner C."/>
            <person name="Sibirny A.A."/>
            <person name="Slot J.C."/>
            <person name="Stielow J.B."/>
            <person name="Sun H."/>
            <person name="Kurtzman C.P."/>
            <person name="Blackwell M."/>
            <person name="Grigoriev I.V."/>
            <person name="Jeffries T.W."/>
        </authorList>
    </citation>
    <scope>NUCLEOTIDE SEQUENCE [LARGE SCALE GENOMIC DNA]</scope>
    <source>
        <strain evidence="3">NRRL Y-17324</strain>
    </source>
</reference>
<dbReference type="RefSeq" id="XP_020065547.1">
    <property type="nucleotide sequence ID" value="XM_020211636.1"/>
</dbReference>
<keyword evidence="3" id="KW-1185">Reference proteome</keyword>
<dbReference type="OrthoDB" id="10249433at2759"/>
<name>A0A1E4SLQ3_9ASCO</name>
<accession>A0A1E4SLQ3</accession>
<evidence type="ECO:0000313" key="3">
    <source>
        <dbReference type="Proteomes" id="UP000094285"/>
    </source>
</evidence>